<protein>
    <submittedName>
        <fullName evidence="1">Uncharacterized protein</fullName>
    </submittedName>
</protein>
<evidence type="ECO:0000313" key="1">
    <source>
        <dbReference type="EMBL" id="MPM41580.1"/>
    </source>
</evidence>
<dbReference type="AlphaFoldDB" id="A0A644ZL14"/>
<comment type="caution">
    <text evidence="1">The sequence shown here is derived from an EMBL/GenBank/DDBJ whole genome shotgun (WGS) entry which is preliminary data.</text>
</comment>
<reference evidence="1" key="1">
    <citation type="submission" date="2019-08" db="EMBL/GenBank/DDBJ databases">
        <authorList>
            <person name="Kucharzyk K."/>
            <person name="Murdoch R.W."/>
            <person name="Higgins S."/>
            <person name="Loffler F."/>
        </authorList>
    </citation>
    <scope>NUCLEOTIDE SEQUENCE</scope>
</reference>
<name>A0A644ZL14_9ZZZZ</name>
<proteinExistence type="predicted"/>
<sequence>MEVVTEGKKITLFHVLEVVSPHCTFAAAHAIPLDRLEQDDSWSSLVL</sequence>
<gene>
    <name evidence="1" type="ORF">SDC9_88235</name>
</gene>
<dbReference type="EMBL" id="VSSQ01009422">
    <property type="protein sequence ID" value="MPM41580.1"/>
    <property type="molecule type" value="Genomic_DNA"/>
</dbReference>
<organism evidence="1">
    <name type="scientific">bioreactor metagenome</name>
    <dbReference type="NCBI Taxonomy" id="1076179"/>
    <lineage>
        <taxon>unclassified sequences</taxon>
        <taxon>metagenomes</taxon>
        <taxon>ecological metagenomes</taxon>
    </lineage>
</organism>
<accession>A0A644ZL14</accession>